<sequence length="850" mass="96492">MNTPERYTVEKKLRTPPSIDHDTSTSTRRKLLRGLSGKVFRKTPDLKLEQKATFGPSTFSAPKTPLHLSKRQNVPSPLNFNQLLSPPPTLRKKQARRVVSSPLNHKPGQKQKDQNGLLSPFDVFPSKSASTSKLKNPLQINLTEDLLHSSLLEPVKINSVEDMILSDNEDDFSFLPQESPTFAKSFPNNSKNSRSVSGPKRFLGENCSMCDEQISSKFGGEKVIELDCCHTCHFECYLVMFKFGHFEGKTPECKFCRKATNPKEEEMLQLIVSKALTSSSSDLPNSSTSIKQQWIELKTSEADRGFAFNSTPIDQLIRTADITSNGYQSSLLSAPIEESTSVEEYIGRPYLDNKNLIDILKSESQGIVLNLSTEDDEEEVDDLAALEKMDDVNYMEEIEIEVKTNSSNSDVDLTLTFPDLLNKNDNKDTEKYAAKVATLTNQIETYISDHIDKDDQFGKLIMFDKITYSTDGERWSDNIIAFLFTQYLVFYDSINKNVTGKIPLDQISNINKLKNRMMLIDLKTRTLPEVYLLMPFTGKDDDITSKWKYYLQNSNGFNELEFHIMTSTAWNFFPVNIYKEVQILLESEMGQEKLSSIKPWIHSNSVAPIELILCLNLSTNDDVTIYKKELKDVLKTTLSKLNKNDRLGLVLMGRDGNDNIGEYGKFIGMINKEWDGWDEIIEDLDIIDHEVFSSTETLGTKAFETCNRMLITTCFPQEDESNLKPIKQLAIINKDKVELPNQGLIGKYKQKIEEDYHCTISNFLSGDALVSVSKTIDSLHKRRYQNIVISFDEGNDKIKLGCMAPNDAKTVKVSNILPDKIANLANLNIEWYDCTIDTTKRIKKKVTLVI</sequence>
<evidence type="ECO:0000313" key="4">
    <source>
        <dbReference type="EMBL" id="EDO18519.1"/>
    </source>
</evidence>
<proteinExistence type="predicted"/>
<dbReference type="OMA" id="FIGMINK"/>
<dbReference type="HOGENOM" id="CLU_341046_0_0_1"/>
<feature type="domain" description="RING-type" evidence="3">
    <location>
        <begin position="207"/>
        <end position="257"/>
    </location>
</feature>
<keyword evidence="1" id="KW-0479">Metal-binding</keyword>
<dbReference type="GO" id="GO:0043577">
    <property type="term" value="P:chemotropism"/>
    <property type="evidence" value="ECO:0007669"/>
    <property type="project" value="EnsemblFungi"/>
</dbReference>
<dbReference type="STRING" id="436907.A7TGQ6"/>
<keyword evidence="1" id="KW-0863">Zinc-finger</keyword>
<dbReference type="SUPFAM" id="SSF57850">
    <property type="entry name" value="RING/U-box"/>
    <property type="match status" value="1"/>
</dbReference>
<protein>
    <recommendedName>
        <fullName evidence="3">RING-type domain-containing protein</fullName>
    </recommendedName>
</protein>
<dbReference type="GeneID" id="5546809"/>
<dbReference type="GO" id="GO:0000751">
    <property type="term" value="P:mitotic cell cycle G1 arrest in response to pheromone"/>
    <property type="evidence" value="ECO:0007669"/>
    <property type="project" value="EnsemblFungi"/>
</dbReference>
<dbReference type="Proteomes" id="UP000000267">
    <property type="component" value="Unassembled WGS sequence"/>
</dbReference>
<organism evidence="5">
    <name type="scientific">Vanderwaltozyma polyspora (strain ATCC 22028 / DSM 70294 / BCRC 21397 / CBS 2163 / NBRC 10782 / NRRL Y-8283 / UCD 57-17)</name>
    <name type="common">Kluyveromyces polysporus</name>
    <dbReference type="NCBI Taxonomy" id="436907"/>
    <lineage>
        <taxon>Eukaryota</taxon>
        <taxon>Fungi</taxon>
        <taxon>Dikarya</taxon>
        <taxon>Ascomycota</taxon>
        <taxon>Saccharomycotina</taxon>
        <taxon>Saccharomycetes</taxon>
        <taxon>Saccharomycetales</taxon>
        <taxon>Saccharomycetaceae</taxon>
        <taxon>Vanderwaltozyma</taxon>
    </lineage>
</organism>
<keyword evidence="5" id="KW-1185">Reference proteome</keyword>
<evidence type="ECO:0000256" key="2">
    <source>
        <dbReference type="SAM" id="MobiDB-lite"/>
    </source>
</evidence>
<feature type="compositionally biased region" description="Basic and acidic residues" evidence="2">
    <location>
        <begin position="7"/>
        <end position="23"/>
    </location>
</feature>
<gene>
    <name evidence="4" type="ORF">Kpol_2001p20</name>
</gene>
<dbReference type="PROSITE" id="PS50089">
    <property type="entry name" value="ZF_RING_2"/>
    <property type="match status" value="1"/>
</dbReference>
<dbReference type="RefSeq" id="XP_001646377.1">
    <property type="nucleotide sequence ID" value="XM_001646327.1"/>
</dbReference>
<evidence type="ECO:0000313" key="5">
    <source>
        <dbReference type="Proteomes" id="UP000000267"/>
    </source>
</evidence>
<feature type="compositionally biased region" description="Polar residues" evidence="2">
    <location>
        <begin position="71"/>
        <end position="84"/>
    </location>
</feature>
<dbReference type="AlphaFoldDB" id="A7TGQ6"/>
<dbReference type="GO" id="GO:0051457">
    <property type="term" value="P:maintenance of protein location in nucleus"/>
    <property type="evidence" value="ECO:0007669"/>
    <property type="project" value="EnsemblFungi"/>
</dbReference>
<dbReference type="GO" id="GO:0043332">
    <property type="term" value="C:mating projection tip"/>
    <property type="evidence" value="ECO:0007669"/>
    <property type="project" value="EnsemblFungi"/>
</dbReference>
<reference evidence="4 5" key="1">
    <citation type="journal article" date="2007" name="Proc. Natl. Acad. Sci. U.S.A.">
        <title>Independent sorting-out of thousands of duplicated gene pairs in two yeast species descended from a whole-genome duplication.</title>
        <authorList>
            <person name="Scannell D.R."/>
            <person name="Frank A.C."/>
            <person name="Conant G.C."/>
            <person name="Byrne K.P."/>
            <person name="Woolfit M."/>
            <person name="Wolfe K.H."/>
        </authorList>
    </citation>
    <scope>NUCLEOTIDE SEQUENCE [LARGE SCALE GENOMIC DNA]</scope>
    <source>
        <strain evidence="5">ATCC 22028 / DSM 70294 / BCRC 21397 / CBS 2163 / NBRC 10782 / NRRL Y-8283 / UCD 57-17</strain>
    </source>
</reference>
<evidence type="ECO:0000259" key="3">
    <source>
        <dbReference type="PROSITE" id="PS50089"/>
    </source>
</evidence>
<evidence type="ECO:0000256" key="1">
    <source>
        <dbReference type="PROSITE-ProRule" id="PRU00175"/>
    </source>
</evidence>
<dbReference type="GO" id="GO:0120171">
    <property type="term" value="C:Cdc24p-Far1p-Gbetagamma complex"/>
    <property type="evidence" value="ECO:0007669"/>
    <property type="project" value="EnsemblFungi"/>
</dbReference>
<feature type="region of interest" description="Disordered" evidence="2">
    <location>
        <begin position="1"/>
        <end position="36"/>
    </location>
</feature>
<dbReference type="InParanoid" id="A7TGQ6"/>
<dbReference type="GO" id="GO:0005634">
    <property type="term" value="C:nucleus"/>
    <property type="evidence" value="ECO:0007669"/>
    <property type="project" value="EnsemblFungi"/>
</dbReference>
<dbReference type="GO" id="GO:0008270">
    <property type="term" value="F:zinc ion binding"/>
    <property type="evidence" value="ECO:0007669"/>
    <property type="project" value="UniProtKB-KW"/>
</dbReference>
<dbReference type="InterPro" id="IPR001841">
    <property type="entry name" value="Znf_RING"/>
</dbReference>
<dbReference type="OrthoDB" id="299997at2759"/>
<name>A7TGQ6_VANPO</name>
<accession>A7TGQ6</accession>
<keyword evidence="1" id="KW-0862">Zinc</keyword>
<dbReference type="eggNOG" id="ENOG502QSDX">
    <property type="taxonomic scope" value="Eukaryota"/>
</dbReference>
<feature type="region of interest" description="Disordered" evidence="2">
    <location>
        <begin position="53"/>
        <end position="122"/>
    </location>
</feature>
<dbReference type="PhylomeDB" id="A7TGQ6"/>
<dbReference type="FunCoup" id="A7TGQ6">
    <property type="interactions" value="256"/>
</dbReference>
<dbReference type="EMBL" id="DS480388">
    <property type="protein sequence ID" value="EDO18519.1"/>
    <property type="molecule type" value="Genomic_DNA"/>
</dbReference>
<dbReference type="KEGG" id="vpo:Kpol_2001p20"/>
<dbReference type="GO" id="GO:0005737">
    <property type="term" value="C:cytoplasm"/>
    <property type="evidence" value="ECO:0007669"/>
    <property type="project" value="EnsemblFungi"/>
</dbReference>
<dbReference type="GO" id="GO:0004861">
    <property type="term" value="F:cyclin-dependent protein serine/threonine kinase inhibitor activity"/>
    <property type="evidence" value="ECO:0007669"/>
    <property type="project" value="EnsemblFungi"/>
</dbReference>